<dbReference type="GO" id="GO:0005737">
    <property type="term" value="C:cytoplasm"/>
    <property type="evidence" value="ECO:0007669"/>
    <property type="project" value="TreeGrafter"/>
</dbReference>
<dbReference type="InterPro" id="IPR025110">
    <property type="entry name" value="AMP-bd_C"/>
</dbReference>
<feature type="compositionally biased region" description="Pro residues" evidence="1">
    <location>
        <begin position="548"/>
        <end position="560"/>
    </location>
</feature>
<protein>
    <submittedName>
        <fullName evidence="4">Amino acid adenylation domain-containing protein</fullName>
    </submittedName>
</protein>
<dbReference type="AlphaFoldDB" id="A0A7W0CSN3"/>
<evidence type="ECO:0000259" key="2">
    <source>
        <dbReference type="Pfam" id="PF00501"/>
    </source>
</evidence>
<feature type="compositionally biased region" description="Polar residues" evidence="1">
    <location>
        <begin position="617"/>
        <end position="647"/>
    </location>
</feature>
<dbReference type="PANTHER" id="PTHR45527">
    <property type="entry name" value="NONRIBOSOMAL PEPTIDE SYNTHETASE"/>
    <property type="match status" value="1"/>
</dbReference>
<dbReference type="EMBL" id="JACDUR010000008">
    <property type="protein sequence ID" value="MBA2896487.1"/>
    <property type="molecule type" value="Genomic_DNA"/>
</dbReference>
<dbReference type="SUPFAM" id="SSF56801">
    <property type="entry name" value="Acetyl-CoA synthetase-like"/>
    <property type="match status" value="1"/>
</dbReference>
<feature type="compositionally biased region" description="Low complexity" evidence="1">
    <location>
        <begin position="515"/>
        <end position="528"/>
    </location>
</feature>
<feature type="compositionally biased region" description="Pro residues" evidence="1">
    <location>
        <begin position="529"/>
        <end position="538"/>
    </location>
</feature>
<dbReference type="InterPro" id="IPR042099">
    <property type="entry name" value="ANL_N_sf"/>
</dbReference>
<feature type="compositionally biased region" description="Polar residues" evidence="1">
    <location>
        <begin position="563"/>
        <end position="575"/>
    </location>
</feature>
<dbReference type="Proteomes" id="UP000530928">
    <property type="component" value="Unassembled WGS sequence"/>
</dbReference>
<dbReference type="FunFam" id="3.40.50.980:FF:000001">
    <property type="entry name" value="Non-ribosomal peptide synthetase"/>
    <property type="match status" value="1"/>
</dbReference>
<dbReference type="Pfam" id="PF00501">
    <property type="entry name" value="AMP-binding"/>
    <property type="match status" value="1"/>
</dbReference>
<dbReference type="Gene3D" id="3.40.50.12780">
    <property type="entry name" value="N-terminal domain of ligase-like"/>
    <property type="match status" value="1"/>
</dbReference>
<dbReference type="Pfam" id="PF13193">
    <property type="entry name" value="AMP-binding_C"/>
    <property type="match status" value="1"/>
</dbReference>
<dbReference type="InterPro" id="IPR010071">
    <property type="entry name" value="AA_adenyl_dom"/>
</dbReference>
<comment type="caution">
    <text evidence="4">The sequence shown here is derived from an EMBL/GenBank/DDBJ whole genome shotgun (WGS) entry which is preliminary data.</text>
</comment>
<keyword evidence="5" id="KW-1185">Reference proteome</keyword>
<dbReference type="CDD" id="cd05930">
    <property type="entry name" value="A_NRPS"/>
    <property type="match status" value="1"/>
</dbReference>
<evidence type="ECO:0000313" key="4">
    <source>
        <dbReference type="EMBL" id="MBA2896487.1"/>
    </source>
</evidence>
<dbReference type="GO" id="GO:0031177">
    <property type="term" value="F:phosphopantetheine binding"/>
    <property type="evidence" value="ECO:0007669"/>
    <property type="project" value="TreeGrafter"/>
</dbReference>
<dbReference type="InterPro" id="IPR045851">
    <property type="entry name" value="AMP-bd_C_sf"/>
</dbReference>
<proteinExistence type="predicted"/>
<dbReference type="GO" id="GO:0043041">
    <property type="term" value="P:amino acid activation for nonribosomal peptide biosynthetic process"/>
    <property type="evidence" value="ECO:0007669"/>
    <property type="project" value="TreeGrafter"/>
</dbReference>
<feature type="domain" description="AMP-dependent synthetase/ligase" evidence="2">
    <location>
        <begin position="9"/>
        <end position="345"/>
    </location>
</feature>
<reference evidence="4 5" key="1">
    <citation type="submission" date="2020-07" db="EMBL/GenBank/DDBJ databases">
        <title>Genomic Encyclopedia of Type Strains, Phase IV (KMG-IV): sequencing the most valuable type-strain genomes for metagenomic binning, comparative biology and taxonomic classification.</title>
        <authorList>
            <person name="Goeker M."/>
        </authorList>
    </citation>
    <scope>NUCLEOTIDE SEQUENCE [LARGE SCALE GENOMIC DNA]</scope>
    <source>
        <strain evidence="4 5">DSM 45533</strain>
    </source>
</reference>
<gene>
    <name evidence="4" type="ORF">HNR30_007878</name>
</gene>
<organism evidence="4 5">
    <name type="scientific">Nonomuraea soli</name>
    <dbReference type="NCBI Taxonomy" id="1032476"/>
    <lineage>
        <taxon>Bacteria</taxon>
        <taxon>Bacillati</taxon>
        <taxon>Actinomycetota</taxon>
        <taxon>Actinomycetes</taxon>
        <taxon>Streptosporangiales</taxon>
        <taxon>Streptosporangiaceae</taxon>
        <taxon>Nonomuraea</taxon>
    </lineage>
</organism>
<dbReference type="PROSITE" id="PS00455">
    <property type="entry name" value="AMP_BINDING"/>
    <property type="match status" value="1"/>
</dbReference>
<evidence type="ECO:0000313" key="5">
    <source>
        <dbReference type="Proteomes" id="UP000530928"/>
    </source>
</evidence>
<evidence type="ECO:0000259" key="3">
    <source>
        <dbReference type="Pfam" id="PF13193"/>
    </source>
</evidence>
<feature type="region of interest" description="Disordered" evidence="1">
    <location>
        <begin position="484"/>
        <end position="654"/>
    </location>
</feature>
<dbReference type="InterPro" id="IPR000873">
    <property type="entry name" value="AMP-dep_synth/lig_dom"/>
</dbReference>
<dbReference type="GO" id="GO:0044550">
    <property type="term" value="P:secondary metabolite biosynthetic process"/>
    <property type="evidence" value="ECO:0007669"/>
    <property type="project" value="TreeGrafter"/>
</dbReference>
<feature type="domain" description="AMP-binding enzyme C-terminal" evidence="3">
    <location>
        <begin position="399"/>
        <end position="469"/>
    </location>
</feature>
<sequence length="654" mass="68710">MALRVHEAFAQQVRHTPERTAVVAGTTRLTYVELDHLANGIAHDLGRHGAGREAAVGVCLDRDATMLAALLGVWKAGAAYVPLDPAYPAERLDHIARDSGAKLLITSADVARRGVLRGSGTPIVLAHDSAPSSHAPDAPGADGDAAYIMYTSGSTGLPKGVVIEHRNLMALLTAESGFFADEVAGMLAATSICFDPSVSQLFLPLICGGTVILADNLLALPTLPARDEVTTVYGAPSALVSLLAQPLPAGVRTVVSGGEPLTRALVDRIYANPGVRRVVNVYGPTECTVTCGSHDVPRDSTGEPPIGLGHAGSVLSVRDPDGRRVADGETGELWVSGPLVGRGYLDRAELTASRFVVREGERHYRTGDQARVEGGAFVYAGRDDDQVKVAGFRVELGEVRAALARHPRVRNAAVLARADQSGIRRLVAYVEGDATPAGLRAWVRERLPDHMVPARVVVMERLPLGPTGKIDRARLAAMDLDPMPRRALRPAPHPAPRSSSAWQASSPACSVARIPSASTTTSSTSAGTPWPPPRPAPASRPSWASACPSPPSSAVPPSPNWPNTSLRNPSRNPSARSPAITAALDTPSPPPSRACGCCARSARAPRPRRSRYGCGCTASTRPIPSSGPSTGSWPNTRCCAASSSPAQEESRKRR</sequence>
<dbReference type="NCBIfam" id="TIGR01733">
    <property type="entry name" value="AA-adenyl-dom"/>
    <property type="match status" value="1"/>
</dbReference>
<name>A0A7W0CSN3_9ACTN</name>
<dbReference type="Gene3D" id="3.30.300.30">
    <property type="match status" value="1"/>
</dbReference>
<dbReference type="InterPro" id="IPR020845">
    <property type="entry name" value="AMP-binding_CS"/>
</dbReference>
<evidence type="ECO:0000256" key="1">
    <source>
        <dbReference type="SAM" id="MobiDB-lite"/>
    </source>
</evidence>
<accession>A0A7W0CSN3</accession>
<dbReference type="PANTHER" id="PTHR45527:SF1">
    <property type="entry name" value="FATTY ACID SYNTHASE"/>
    <property type="match status" value="1"/>
</dbReference>